<reference evidence="15 16" key="1">
    <citation type="journal article" date="2020" name="Phytopathology">
        <title>Genome Sequence Resources of Colletotrichum truncatum, C. plurivorum, C. musicola, and C. sojae: Four Species Pathogenic to Soybean (Glycine max).</title>
        <authorList>
            <person name="Rogerio F."/>
            <person name="Boufleur T.R."/>
            <person name="Ciampi-Guillardi M."/>
            <person name="Sukno S.A."/>
            <person name="Thon M.R."/>
            <person name="Massola Junior N.S."/>
            <person name="Baroncelli R."/>
        </authorList>
    </citation>
    <scope>NUCLEOTIDE SEQUENCE [LARGE SCALE GENOMIC DNA]</scope>
    <source>
        <strain evidence="15 16">LFN0009</strain>
    </source>
</reference>
<keyword evidence="4 9" id="KW-0479">Metal-binding</keyword>
<dbReference type="AlphaFoldDB" id="A0A8H6N0B1"/>
<feature type="binding site" evidence="9">
    <location>
        <position position="281"/>
    </location>
    <ligand>
        <name>Ca(2+)</name>
        <dbReference type="ChEBI" id="CHEBI:29108"/>
        <label>1</label>
    </ligand>
</feature>
<feature type="binding site" evidence="9">
    <location>
        <position position="283"/>
    </location>
    <ligand>
        <name>Ca(2+)</name>
        <dbReference type="ChEBI" id="CHEBI:29108"/>
        <label>1</label>
    </ligand>
</feature>
<dbReference type="PRINTS" id="PR00458">
    <property type="entry name" value="PEROXIDASE"/>
</dbReference>
<dbReference type="EC" id="1.11.1.-" evidence="12"/>
<feature type="binding site" evidence="9">
    <location>
        <position position="285"/>
    </location>
    <ligand>
        <name>Ca(2+)</name>
        <dbReference type="ChEBI" id="CHEBI:29108"/>
        <label>1</label>
    </ligand>
</feature>
<keyword evidence="12" id="KW-0732">Signal</keyword>
<feature type="region of interest" description="Disordered" evidence="13">
    <location>
        <begin position="501"/>
        <end position="726"/>
    </location>
</feature>
<keyword evidence="5 12" id="KW-0560">Oxidoreductase</keyword>
<dbReference type="EMBL" id="WIGN01000040">
    <property type="protein sequence ID" value="KAF6814816.1"/>
    <property type="molecule type" value="Genomic_DNA"/>
</dbReference>
<evidence type="ECO:0000313" key="16">
    <source>
        <dbReference type="Proteomes" id="UP000652219"/>
    </source>
</evidence>
<evidence type="ECO:0000256" key="6">
    <source>
        <dbReference type="ARBA" id="ARBA00023004"/>
    </source>
</evidence>
<feature type="signal peptide" evidence="12">
    <location>
        <begin position="1"/>
        <end position="17"/>
    </location>
</feature>
<feature type="binding site" evidence="9">
    <location>
        <position position="393"/>
    </location>
    <ligand>
        <name>Ca(2+)</name>
        <dbReference type="ChEBI" id="CHEBI:29108"/>
        <label>2</label>
    </ligand>
</feature>
<organism evidence="15 16">
    <name type="scientific">Colletotrichum sojae</name>
    <dbReference type="NCBI Taxonomy" id="2175907"/>
    <lineage>
        <taxon>Eukaryota</taxon>
        <taxon>Fungi</taxon>
        <taxon>Dikarya</taxon>
        <taxon>Ascomycota</taxon>
        <taxon>Pezizomycotina</taxon>
        <taxon>Sordariomycetes</taxon>
        <taxon>Hypocreomycetidae</taxon>
        <taxon>Glomerellales</taxon>
        <taxon>Glomerellaceae</taxon>
        <taxon>Colletotrichum</taxon>
        <taxon>Colletotrichum orchidearum species complex</taxon>
    </lineage>
</organism>
<feature type="chain" id="PRO_5034554389" description="Peroxidase" evidence="12">
    <location>
        <begin position="18"/>
        <end position="726"/>
    </location>
</feature>
<dbReference type="Gene3D" id="1.10.520.10">
    <property type="match status" value="1"/>
</dbReference>
<feature type="compositionally biased region" description="Gly residues" evidence="13">
    <location>
        <begin position="584"/>
        <end position="593"/>
    </location>
</feature>
<keyword evidence="16" id="KW-1185">Reference proteome</keyword>
<evidence type="ECO:0000256" key="9">
    <source>
        <dbReference type="PIRSR" id="PIRSR601621-2"/>
    </source>
</evidence>
<feature type="compositionally biased region" description="Gly residues" evidence="13">
    <location>
        <begin position="135"/>
        <end position="144"/>
    </location>
</feature>
<dbReference type="InterPro" id="IPR010255">
    <property type="entry name" value="Haem_peroxidase_sf"/>
</dbReference>
<keyword evidence="6 9" id="KW-0408">Iron</keyword>
<evidence type="ECO:0000256" key="3">
    <source>
        <dbReference type="ARBA" id="ARBA00022617"/>
    </source>
</evidence>
<feature type="compositionally biased region" description="Gly residues" evidence="13">
    <location>
        <begin position="167"/>
        <end position="177"/>
    </location>
</feature>
<dbReference type="GO" id="GO:0004601">
    <property type="term" value="F:peroxidase activity"/>
    <property type="evidence" value="ECO:0007669"/>
    <property type="project" value="UniProtKB-KW"/>
</dbReference>
<feature type="disulfide bond" evidence="11">
    <location>
        <begin position="220"/>
        <end position="234"/>
    </location>
</feature>
<feature type="compositionally biased region" description="Low complexity" evidence="13">
    <location>
        <begin position="637"/>
        <end position="651"/>
    </location>
</feature>
<dbReference type="GO" id="GO:0000302">
    <property type="term" value="P:response to reactive oxygen species"/>
    <property type="evidence" value="ECO:0007669"/>
    <property type="project" value="TreeGrafter"/>
</dbReference>
<evidence type="ECO:0000256" key="12">
    <source>
        <dbReference type="RuleBase" id="RU363051"/>
    </source>
</evidence>
<evidence type="ECO:0000256" key="5">
    <source>
        <dbReference type="ARBA" id="ARBA00023002"/>
    </source>
</evidence>
<protein>
    <recommendedName>
        <fullName evidence="12">Peroxidase</fullName>
        <ecNumber evidence="12">1.11.1.-</ecNumber>
    </recommendedName>
</protein>
<feature type="binding site" description="axial binding residue" evidence="9">
    <location>
        <position position="392"/>
    </location>
    <ligand>
        <name>heme b</name>
        <dbReference type="ChEBI" id="CHEBI:60344"/>
    </ligand>
    <ligandPart>
        <name>Fe</name>
        <dbReference type="ChEBI" id="CHEBI:18248"/>
    </ligandPart>
</feature>
<dbReference type="InterPro" id="IPR019794">
    <property type="entry name" value="Peroxidases_AS"/>
</dbReference>
<dbReference type="InterPro" id="IPR001621">
    <property type="entry name" value="Ligninase"/>
</dbReference>
<dbReference type="FunFam" id="1.10.520.10:FF:000021">
    <property type="entry name" value="Peroxidase"/>
    <property type="match status" value="1"/>
</dbReference>
<dbReference type="GO" id="GO:0034599">
    <property type="term" value="P:cellular response to oxidative stress"/>
    <property type="evidence" value="ECO:0007669"/>
    <property type="project" value="InterPro"/>
</dbReference>
<feature type="binding site" evidence="9">
    <location>
        <position position="417"/>
    </location>
    <ligand>
        <name>Ca(2+)</name>
        <dbReference type="ChEBI" id="CHEBI:29108"/>
        <label>2</label>
    </ligand>
</feature>
<keyword evidence="3 9" id="KW-0349">Heme</keyword>
<keyword evidence="9 12" id="KW-0106">Calcium</keyword>
<dbReference type="SUPFAM" id="SSF48113">
    <property type="entry name" value="Heme-dependent peroxidases"/>
    <property type="match status" value="1"/>
</dbReference>
<dbReference type="GO" id="GO:0020037">
    <property type="term" value="F:heme binding"/>
    <property type="evidence" value="ECO:0007669"/>
    <property type="project" value="UniProtKB-UniRule"/>
</dbReference>
<evidence type="ECO:0000256" key="10">
    <source>
        <dbReference type="PIRSR" id="PIRSR601621-3"/>
    </source>
</evidence>
<evidence type="ECO:0000313" key="15">
    <source>
        <dbReference type="EMBL" id="KAF6814816.1"/>
    </source>
</evidence>
<keyword evidence="11" id="KW-1015">Disulfide bond</keyword>
<feature type="region of interest" description="Disordered" evidence="13">
    <location>
        <begin position="100"/>
        <end position="223"/>
    </location>
</feature>
<gene>
    <name evidence="15" type="ORF">CSOJ01_03827</name>
</gene>
<feature type="compositionally biased region" description="Low complexity" evidence="13">
    <location>
        <begin position="569"/>
        <end position="583"/>
    </location>
</feature>
<feature type="binding site" evidence="9">
    <location>
        <position position="410"/>
    </location>
    <ligand>
        <name>Ca(2+)</name>
        <dbReference type="ChEBI" id="CHEBI:29108"/>
        <label>2</label>
    </ligand>
</feature>
<dbReference type="PROSITE" id="PS50873">
    <property type="entry name" value="PEROXIDASE_4"/>
    <property type="match status" value="1"/>
</dbReference>
<evidence type="ECO:0000256" key="4">
    <source>
        <dbReference type="ARBA" id="ARBA00022723"/>
    </source>
</evidence>
<accession>A0A8H6N0B1</accession>
<dbReference type="Pfam" id="PF00141">
    <property type="entry name" value="peroxidase"/>
    <property type="match status" value="1"/>
</dbReference>
<dbReference type="GO" id="GO:0042744">
    <property type="term" value="P:hydrogen peroxide catabolic process"/>
    <property type="evidence" value="ECO:0007669"/>
    <property type="project" value="TreeGrafter"/>
</dbReference>
<dbReference type="InterPro" id="IPR002016">
    <property type="entry name" value="Haem_peroxidase"/>
</dbReference>
<feature type="disulfide bond" evidence="11">
    <location>
        <begin position="254"/>
        <end position="337"/>
    </location>
</feature>
<feature type="binding site" evidence="9">
    <location>
        <position position="412"/>
    </location>
    <ligand>
        <name>Ca(2+)</name>
        <dbReference type="ChEBI" id="CHEBI:29108"/>
        <label>2</label>
    </ligand>
</feature>
<feature type="binding site" evidence="9">
    <location>
        <position position="268"/>
    </location>
    <ligand>
        <name>Ca(2+)</name>
        <dbReference type="ChEBI" id="CHEBI:29108"/>
        <label>1</label>
    </ligand>
</feature>
<feature type="domain" description="Plant heme peroxidase family profile" evidence="14">
    <location>
        <begin position="258"/>
        <end position="393"/>
    </location>
</feature>
<feature type="compositionally biased region" description="Gly residues" evidence="13">
    <location>
        <begin position="100"/>
        <end position="127"/>
    </location>
</feature>
<comment type="cofactor">
    <cofactor evidence="9 12">
        <name>Ca(2+)</name>
        <dbReference type="ChEBI" id="CHEBI:29108"/>
    </cofactor>
    <text evidence="9 12">Binds 2 calcium ions per subunit.</text>
</comment>
<feature type="active site" description="Proton acceptor" evidence="8">
    <location>
        <position position="267"/>
    </location>
</feature>
<name>A0A8H6N0B1_9PEZI</name>
<dbReference type="Gene3D" id="1.10.420.10">
    <property type="entry name" value="Peroxidase, domain 2"/>
    <property type="match status" value="1"/>
</dbReference>
<evidence type="ECO:0000256" key="2">
    <source>
        <dbReference type="ARBA" id="ARBA00022559"/>
    </source>
</evidence>
<evidence type="ECO:0000256" key="13">
    <source>
        <dbReference type="SAM" id="MobiDB-lite"/>
    </source>
</evidence>
<dbReference type="PANTHER" id="PTHR31356">
    <property type="entry name" value="THYLAKOID LUMENAL 29 KDA PROTEIN, CHLOROPLASTIC-RELATED"/>
    <property type="match status" value="1"/>
</dbReference>
<evidence type="ECO:0000256" key="1">
    <source>
        <dbReference type="ARBA" id="ARBA00006089"/>
    </source>
</evidence>
<evidence type="ECO:0000256" key="7">
    <source>
        <dbReference type="ARBA" id="ARBA00023180"/>
    </source>
</evidence>
<keyword evidence="2 12" id="KW-0575">Peroxidase</keyword>
<dbReference type="GO" id="GO:0046872">
    <property type="term" value="F:metal ion binding"/>
    <property type="evidence" value="ECO:0007669"/>
    <property type="project" value="UniProtKB-UniRule"/>
</dbReference>
<feature type="compositionally biased region" description="Gly residues" evidence="13">
    <location>
        <begin position="605"/>
        <end position="614"/>
    </location>
</feature>
<comment type="similarity">
    <text evidence="1 12">Belongs to the peroxidase family. Ligninase subfamily.</text>
</comment>
<dbReference type="InterPro" id="IPR044831">
    <property type="entry name" value="Ccp1-like"/>
</dbReference>
<dbReference type="PRINTS" id="PR00462">
    <property type="entry name" value="LIGNINASE"/>
</dbReference>
<evidence type="ECO:0000256" key="11">
    <source>
        <dbReference type="PIRSR" id="PIRSR601621-4"/>
    </source>
</evidence>
<dbReference type="PANTHER" id="PTHR31356:SF66">
    <property type="entry name" value="CATALASE-PEROXIDASE"/>
    <property type="match status" value="1"/>
</dbReference>
<dbReference type="PROSITE" id="PS00436">
    <property type="entry name" value="PEROXIDASE_2"/>
    <property type="match status" value="1"/>
</dbReference>
<sequence length="726" mass="68994">MRVSVLAAALAATPALGYPGMKNTMAELQARQGKTAGGKSTEIIGDLATLDSSKLTPVGKTIKDILSGNGNAQSDDAYAAANKKRAVSVHARDYGYGGGGGGGAPGGGKSNSPAPGGGVYGGGGPPGGGAPPAPGGGKSTSPGGGAPPAPGGGKSTSPSGGAPPAPGGGSPPYGGGSPPSAAGSKPPGPGGPPAPGAGGPVPPPPSGGQAPAPGSRSGACPPKDTPACAQDACCIWKYIADDLVSSFRGDSGRCTDAARAAIRLGFHDAAGWSKGTGNLGGADGSIVLAPEEIQRVANKGLEEIVEQTKTWFDKYKGYGIGMADLIQLSANVATITCPLGPRVRTFVGRKDSSVPAPDGLLPDVNSPADVLIDLFNNKTIGPYGLISLIGAHTTSQQRFVDPERAGDPQDSTPGVWDVKFYSETIGNAPPRVFKFNSDIALANYHTTKGTFAAFAGPGGQGAWNDAYAHEYVRLSLLGVYNLNDLKECTKSLPARWAPTTFTPSDQGNVDTWVGSKGPVPKIGDEIREGKPIGPPPPPGKSTGGSGGVTKSDTGSYGGGSPPAGGSPPSGGKSTSPSGGAPPASGGGSYGGGDKSPSGGAPPAPGGGKPPGGGDKSPSGGAPPAPGGGGYGGGSPISGGKSTSPSGGAPPASGGGSYGGGDKSPSPGGGKPPGGGGYGGGAPPAGGGGKPPGGGGAPPAGGGGKAPGGGGGGKAPGGGGGGGGGYY</sequence>
<evidence type="ECO:0000256" key="8">
    <source>
        <dbReference type="PIRSR" id="PIRSR601621-1"/>
    </source>
</evidence>
<proteinExistence type="inferred from homology"/>
<comment type="cofactor">
    <cofactor evidence="9">
        <name>heme b</name>
        <dbReference type="ChEBI" id="CHEBI:60344"/>
    </cofactor>
    <text evidence="9">Binds 1 heme b (iron(II)-protoporphyrin IX) group per subunit.</text>
</comment>
<feature type="compositionally biased region" description="Gly residues" evidence="13">
    <location>
        <begin position="626"/>
        <end position="636"/>
    </location>
</feature>
<feature type="compositionally biased region" description="Gly residues" evidence="13">
    <location>
        <begin position="652"/>
        <end position="726"/>
    </location>
</feature>
<keyword evidence="7" id="KW-0325">Glycoprotein</keyword>
<evidence type="ECO:0000259" key="14">
    <source>
        <dbReference type="PROSITE" id="PS50873"/>
    </source>
</evidence>
<comment type="caution">
    <text evidence="15">The sequence shown here is derived from an EMBL/GenBank/DDBJ whole genome shotgun (WGS) entry which is preliminary data.</text>
</comment>
<feature type="compositionally biased region" description="Low complexity" evidence="13">
    <location>
        <begin position="207"/>
        <end position="219"/>
    </location>
</feature>
<feature type="compositionally biased region" description="Pro residues" evidence="13">
    <location>
        <begin position="186"/>
        <end position="206"/>
    </location>
</feature>
<dbReference type="Proteomes" id="UP000652219">
    <property type="component" value="Unassembled WGS sequence"/>
</dbReference>
<feature type="site" description="Transition state stabilizer" evidence="10">
    <location>
        <position position="263"/>
    </location>
</feature>